<dbReference type="STRING" id="1391654.AKJ09_01924"/>
<sequence length="68" mass="7711">MGGNTWLSYQKAAPVWSATAREGHQPKPEAFARRMLDATTARASFRASSWDSPPSRTFREQMLRLVRS</sequence>
<accession>A0A0K1PNZ9</accession>
<proteinExistence type="predicted"/>
<keyword evidence="2" id="KW-1185">Reference proteome</keyword>
<dbReference type="EMBL" id="CP012333">
    <property type="protein sequence ID" value="AKU95260.1"/>
    <property type="molecule type" value="Genomic_DNA"/>
</dbReference>
<organism evidence="1 2">
    <name type="scientific">Labilithrix luteola</name>
    <dbReference type="NCBI Taxonomy" id="1391654"/>
    <lineage>
        <taxon>Bacteria</taxon>
        <taxon>Pseudomonadati</taxon>
        <taxon>Myxococcota</taxon>
        <taxon>Polyangia</taxon>
        <taxon>Polyangiales</taxon>
        <taxon>Labilitrichaceae</taxon>
        <taxon>Labilithrix</taxon>
    </lineage>
</organism>
<evidence type="ECO:0000313" key="2">
    <source>
        <dbReference type="Proteomes" id="UP000064967"/>
    </source>
</evidence>
<dbReference type="KEGG" id="llu:AKJ09_01924"/>
<dbReference type="AlphaFoldDB" id="A0A0K1PNZ9"/>
<gene>
    <name evidence="1" type="ORF">AKJ09_01924</name>
</gene>
<name>A0A0K1PNZ9_9BACT</name>
<protein>
    <submittedName>
        <fullName evidence="1">Uncharacterized protein</fullName>
    </submittedName>
</protein>
<evidence type="ECO:0000313" key="1">
    <source>
        <dbReference type="EMBL" id="AKU95260.1"/>
    </source>
</evidence>
<reference evidence="1 2" key="1">
    <citation type="submission" date="2015-08" db="EMBL/GenBank/DDBJ databases">
        <authorList>
            <person name="Babu N.S."/>
            <person name="Beckwith C.J."/>
            <person name="Beseler K.G."/>
            <person name="Brison A."/>
            <person name="Carone J.V."/>
            <person name="Caskin T.P."/>
            <person name="Diamond M."/>
            <person name="Durham M.E."/>
            <person name="Foxe J.M."/>
            <person name="Go M."/>
            <person name="Henderson B.A."/>
            <person name="Jones I.B."/>
            <person name="McGettigan J.A."/>
            <person name="Micheletti S.J."/>
            <person name="Nasrallah M.E."/>
            <person name="Ortiz D."/>
            <person name="Piller C.R."/>
            <person name="Privatt S.R."/>
            <person name="Schneider S.L."/>
            <person name="Sharp S."/>
            <person name="Smith T.C."/>
            <person name="Stanton J.D."/>
            <person name="Ullery H.E."/>
            <person name="Wilson R.J."/>
            <person name="Serrano M.G."/>
            <person name="Buck G."/>
            <person name="Lee V."/>
            <person name="Wang Y."/>
            <person name="Carvalho R."/>
            <person name="Voegtly L."/>
            <person name="Shi R."/>
            <person name="Duckworth R."/>
            <person name="Johnson A."/>
            <person name="Loviza R."/>
            <person name="Walstead R."/>
            <person name="Shah Z."/>
            <person name="Kiflezghi M."/>
            <person name="Wade K."/>
            <person name="Ball S.L."/>
            <person name="Bradley K.W."/>
            <person name="Asai D.J."/>
            <person name="Bowman C.A."/>
            <person name="Russell D.A."/>
            <person name="Pope W.H."/>
            <person name="Jacobs-Sera D."/>
            <person name="Hendrix R.W."/>
            <person name="Hatfull G.F."/>
        </authorList>
    </citation>
    <scope>NUCLEOTIDE SEQUENCE [LARGE SCALE GENOMIC DNA]</scope>
    <source>
        <strain evidence="1 2">DSM 27648</strain>
    </source>
</reference>
<dbReference type="Proteomes" id="UP000064967">
    <property type="component" value="Chromosome"/>
</dbReference>